<feature type="transmembrane region" description="Helical" evidence="9">
    <location>
        <begin position="431"/>
        <end position="452"/>
    </location>
</feature>
<feature type="transmembrane region" description="Helical" evidence="9">
    <location>
        <begin position="526"/>
        <end position="551"/>
    </location>
</feature>
<keyword evidence="4" id="KW-0133">Cell shape</keyword>
<dbReference type="PANTHER" id="PTHR47019:SF1">
    <property type="entry name" value="LIPID II FLIPPASE MURJ"/>
    <property type="match status" value="1"/>
</dbReference>
<feature type="compositionally biased region" description="Basic and acidic residues" evidence="8">
    <location>
        <begin position="1"/>
        <end position="11"/>
    </location>
</feature>
<evidence type="ECO:0000256" key="6">
    <source>
        <dbReference type="ARBA" id="ARBA00022989"/>
    </source>
</evidence>
<dbReference type="Proteomes" id="UP000572680">
    <property type="component" value="Unassembled WGS sequence"/>
</dbReference>
<dbReference type="GO" id="GO:0015648">
    <property type="term" value="F:lipid-linked peptidoglycan transporter activity"/>
    <property type="evidence" value="ECO:0007669"/>
    <property type="project" value="TreeGrafter"/>
</dbReference>
<evidence type="ECO:0000256" key="5">
    <source>
        <dbReference type="ARBA" id="ARBA00022984"/>
    </source>
</evidence>
<evidence type="ECO:0000256" key="8">
    <source>
        <dbReference type="SAM" id="MobiDB-lite"/>
    </source>
</evidence>
<keyword evidence="2" id="KW-1003">Cell membrane</keyword>
<organism evidence="10 11">
    <name type="scientific">Actinomadura namibiensis</name>
    <dbReference type="NCBI Taxonomy" id="182080"/>
    <lineage>
        <taxon>Bacteria</taxon>
        <taxon>Bacillati</taxon>
        <taxon>Actinomycetota</taxon>
        <taxon>Actinomycetes</taxon>
        <taxon>Streptosporangiales</taxon>
        <taxon>Thermomonosporaceae</taxon>
        <taxon>Actinomadura</taxon>
    </lineage>
</organism>
<feature type="transmembrane region" description="Helical" evidence="9">
    <location>
        <begin position="155"/>
        <end position="176"/>
    </location>
</feature>
<dbReference type="GO" id="GO:0009252">
    <property type="term" value="P:peptidoglycan biosynthetic process"/>
    <property type="evidence" value="ECO:0007669"/>
    <property type="project" value="UniProtKB-KW"/>
</dbReference>
<keyword evidence="11" id="KW-1185">Reference proteome</keyword>
<gene>
    <name evidence="10" type="ORF">HNR61_003610</name>
</gene>
<dbReference type="Pfam" id="PF03023">
    <property type="entry name" value="MurJ"/>
    <property type="match status" value="1"/>
</dbReference>
<dbReference type="AlphaFoldDB" id="A0A7W3QLX1"/>
<evidence type="ECO:0000256" key="4">
    <source>
        <dbReference type="ARBA" id="ARBA00022960"/>
    </source>
</evidence>
<feature type="compositionally biased region" description="Basic and acidic residues" evidence="8">
    <location>
        <begin position="20"/>
        <end position="32"/>
    </location>
</feature>
<feature type="transmembrane region" description="Helical" evidence="9">
    <location>
        <begin position="491"/>
        <end position="514"/>
    </location>
</feature>
<dbReference type="PRINTS" id="PR01806">
    <property type="entry name" value="VIRFACTRMVIN"/>
</dbReference>
<keyword evidence="6 9" id="KW-1133">Transmembrane helix</keyword>
<feature type="transmembrane region" description="Helical" evidence="9">
    <location>
        <begin position="346"/>
        <end position="370"/>
    </location>
</feature>
<dbReference type="RefSeq" id="WP_220509461.1">
    <property type="nucleotide sequence ID" value="NZ_BAAALP010000014.1"/>
</dbReference>
<dbReference type="InterPro" id="IPR051050">
    <property type="entry name" value="Lipid_II_flippase_MurJ/MviN"/>
</dbReference>
<dbReference type="CDD" id="cd13123">
    <property type="entry name" value="MATE_MurJ_like"/>
    <property type="match status" value="1"/>
</dbReference>
<comment type="caution">
    <text evidence="10">The sequence shown here is derived from an EMBL/GenBank/DDBJ whole genome shotgun (WGS) entry which is preliminary data.</text>
</comment>
<evidence type="ECO:0000256" key="2">
    <source>
        <dbReference type="ARBA" id="ARBA00022475"/>
    </source>
</evidence>
<dbReference type="GO" id="GO:0034204">
    <property type="term" value="P:lipid translocation"/>
    <property type="evidence" value="ECO:0007669"/>
    <property type="project" value="TreeGrafter"/>
</dbReference>
<evidence type="ECO:0000313" key="11">
    <source>
        <dbReference type="Proteomes" id="UP000572680"/>
    </source>
</evidence>
<evidence type="ECO:0000313" key="10">
    <source>
        <dbReference type="EMBL" id="MBA8951970.1"/>
    </source>
</evidence>
<sequence>MAEQERPERGRVVMPAVFEAAEKAEPTRRPERGLTPVGERVGAPGTADRPGWDDDEIGPAAQAAPPGVAHSSAVMAIGTVFSRLTGFLRTVVIAAALGGGALGNAYQSADVIPFTIYEFLFGGLMASVFVPFLVKRRRQDRALGEAAEQRLLTAALLFLVALTTVAVVLADELVSLYAGNYTGRQREVAVLATRWLLVQIVFIGISGVASAMLNARNRFGAPMWAPVVNNLITMAAGLWFIHLAGPGRDLGTVTDGQIGALALGSSLGTAVQGLVLVWALWSAGFRWRPRLDLRGSGFGEAARSAGWMMVYIAVSQAALLVTVNVANRAGDRAADLGHSNAGLAVYKFAMVVFQLPYAIIAVSVITALLPRMSAHVADGRRDLVRADFSRGLRLSSVLLVPVGMAMLVFAVPGSVALFGYGRLGVSGAGRVGTILMVFALVLIPFVVFQLQMRVFYALGDTRTPGLLAIPAGLVQAAVSVAALRLAPPERVVLWLPLAYGLFYLVGTVGATLVLRRRLGRLDGRRIARTLALLHLAALPGAAFAAGAVWAFGRLPGALPPALGAMAVGSLGGGLLYLAAARLLRIPESGYFTDMARARLRR</sequence>
<feature type="transmembrane region" description="Helical" evidence="9">
    <location>
        <begin position="227"/>
        <end position="245"/>
    </location>
</feature>
<evidence type="ECO:0000256" key="1">
    <source>
        <dbReference type="ARBA" id="ARBA00004651"/>
    </source>
</evidence>
<dbReference type="NCBIfam" id="TIGR01695">
    <property type="entry name" value="murJ_mviN"/>
    <property type="match status" value="1"/>
</dbReference>
<accession>A0A7W3QLX1</accession>
<feature type="transmembrane region" description="Helical" evidence="9">
    <location>
        <begin position="557"/>
        <end position="578"/>
    </location>
</feature>
<feature type="transmembrane region" description="Helical" evidence="9">
    <location>
        <begin position="112"/>
        <end position="134"/>
    </location>
</feature>
<evidence type="ECO:0000256" key="3">
    <source>
        <dbReference type="ARBA" id="ARBA00022692"/>
    </source>
</evidence>
<dbReference type="GO" id="GO:0005886">
    <property type="term" value="C:plasma membrane"/>
    <property type="evidence" value="ECO:0007669"/>
    <property type="project" value="UniProtKB-SubCell"/>
</dbReference>
<keyword evidence="3 9" id="KW-0812">Transmembrane</keyword>
<feature type="transmembrane region" description="Helical" evidence="9">
    <location>
        <begin position="87"/>
        <end position="106"/>
    </location>
</feature>
<dbReference type="InterPro" id="IPR004268">
    <property type="entry name" value="MurJ"/>
</dbReference>
<reference evidence="10 11" key="1">
    <citation type="submission" date="2020-08" db="EMBL/GenBank/DDBJ databases">
        <title>Genomic Encyclopedia of Type Strains, Phase IV (KMG-IV): sequencing the most valuable type-strain genomes for metagenomic binning, comparative biology and taxonomic classification.</title>
        <authorList>
            <person name="Goeker M."/>
        </authorList>
    </citation>
    <scope>NUCLEOTIDE SEQUENCE [LARGE SCALE GENOMIC DNA]</scope>
    <source>
        <strain evidence="10 11">DSM 44197</strain>
    </source>
</reference>
<dbReference type="PANTHER" id="PTHR47019">
    <property type="entry name" value="LIPID II FLIPPASE MURJ"/>
    <property type="match status" value="1"/>
</dbReference>
<feature type="region of interest" description="Disordered" evidence="8">
    <location>
        <begin position="1"/>
        <end position="64"/>
    </location>
</feature>
<protein>
    <submittedName>
        <fullName evidence="10">Putative peptidoglycan lipid II flippase</fullName>
    </submittedName>
</protein>
<keyword evidence="5" id="KW-0573">Peptidoglycan synthesis</keyword>
<feature type="transmembrane region" description="Helical" evidence="9">
    <location>
        <begin position="305"/>
        <end position="326"/>
    </location>
</feature>
<keyword evidence="7 9" id="KW-0472">Membrane</keyword>
<dbReference type="EMBL" id="JACJIA010000004">
    <property type="protein sequence ID" value="MBA8951970.1"/>
    <property type="molecule type" value="Genomic_DNA"/>
</dbReference>
<name>A0A7W3QLX1_ACTNM</name>
<feature type="transmembrane region" description="Helical" evidence="9">
    <location>
        <begin position="196"/>
        <end position="215"/>
    </location>
</feature>
<dbReference type="GO" id="GO:0008360">
    <property type="term" value="P:regulation of cell shape"/>
    <property type="evidence" value="ECO:0007669"/>
    <property type="project" value="UniProtKB-KW"/>
</dbReference>
<proteinExistence type="predicted"/>
<feature type="transmembrane region" description="Helical" evidence="9">
    <location>
        <begin position="464"/>
        <end position="485"/>
    </location>
</feature>
<evidence type="ECO:0000256" key="7">
    <source>
        <dbReference type="ARBA" id="ARBA00023136"/>
    </source>
</evidence>
<evidence type="ECO:0000256" key="9">
    <source>
        <dbReference type="SAM" id="Phobius"/>
    </source>
</evidence>
<comment type="subcellular location">
    <subcellularLocation>
        <location evidence="1">Cell membrane</location>
        <topology evidence="1">Multi-pass membrane protein</topology>
    </subcellularLocation>
</comment>
<feature type="transmembrane region" description="Helical" evidence="9">
    <location>
        <begin position="391"/>
        <end position="411"/>
    </location>
</feature>
<feature type="transmembrane region" description="Helical" evidence="9">
    <location>
        <begin position="257"/>
        <end position="284"/>
    </location>
</feature>